<evidence type="ECO:0000313" key="2">
    <source>
        <dbReference type="Proteomes" id="UP001642487"/>
    </source>
</evidence>
<keyword evidence="2" id="KW-1185">Reference proteome</keyword>
<accession>A0ABP0Z8H4</accession>
<evidence type="ECO:0000313" key="1">
    <source>
        <dbReference type="EMBL" id="CAK9328253.1"/>
    </source>
</evidence>
<organism evidence="1 2">
    <name type="scientific">Citrullus colocynthis</name>
    <name type="common">colocynth</name>
    <dbReference type="NCBI Taxonomy" id="252529"/>
    <lineage>
        <taxon>Eukaryota</taxon>
        <taxon>Viridiplantae</taxon>
        <taxon>Streptophyta</taxon>
        <taxon>Embryophyta</taxon>
        <taxon>Tracheophyta</taxon>
        <taxon>Spermatophyta</taxon>
        <taxon>Magnoliopsida</taxon>
        <taxon>eudicotyledons</taxon>
        <taxon>Gunneridae</taxon>
        <taxon>Pentapetalae</taxon>
        <taxon>rosids</taxon>
        <taxon>fabids</taxon>
        <taxon>Cucurbitales</taxon>
        <taxon>Cucurbitaceae</taxon>
        <taxon>Benincaseae</taxon>
        <taxon>Citrullus</taxon>
    </lineage>
</organism>
<protein>
    <submittedName>
        <fullName evidence="1">Uncharacterized protein</fullName>
    </submittedName>
</protein>
<proteinExistence type="predicted"/>
<reference evidence="1 2" key="1">
    <citation type="submission" date="2024-03" db="EMBL/GenBank/DDBJ databases">
        <authorList>
            <person name="Gkanogiannis A."/>
            <person name="Becerra Lopez-Lavalle L."/>
        </authorList>
    </citation>
    <scope>NUCLEOTIDE SEQUENCE [LARGE SCALE GENOMIC DNA]</scope>
</reference>
<dbReference type="Proteomes" id="UP001642487">
    <property type="component" value="Chromosome 8"/>
</dbReference>
<sequence>MGFVLTTIDMKGILVPTPGSIYETELSTRQNNSRNRFIETEDGNGDIKFGVIKQGNQHLVATVNTPSCKKILPPYVQTTSHWNTLLALL</sequence>
<name>A0ABP0Z8H4_9ROSI</name>
<dbReference type="EMBL" id="OZ021742">
    <property type="protein sequence ID" value="CAK9328253.1"/>
    <property type="molecule type" value="Genomic_DNA"/>
</dbReference>
<gene>
    <name evidence="1" type="ORF">CITCOLO1_LOCUS20659</name>
</gene>